<gene>
    <name evidence="1" type="ORF">EVAR_9387_1</name>
</gene>
<evidence type="ECO:0000313" key="2">
    <source>
        <dbReference type="Proteomes" id="UP000299102"/>
    </source>
</evidence>
<dbReference type="Proteomes" id="UP000299102">
    <property type="component" value="Unassembled WGS sequence"/>
</dbReference>
<proteinExistence type="predicted"/>
<keyword evidence="2" id="KW-1185">Reference proteome</keyword>
<evidence type="ECO:0000313" key="1">
    <source>
        <dbReference type="EMBL" id="GBP24289.1"/>
    </source>
</evidence>
<sequence length="154" mass="17162">MLDRFGLHPNPLLCTAVDYQAPPPTHLIRRPRNVLTDPPDALIEAVESLNEPGRREGNRPVTVSCDILCRDDSFQASSIAHVTRRRHSHVPSGRTRQARTCSSHRLESAVCVIVDLLKSRLRSFMAPLHDGPALVQQNGHAMDEKDLHNGDVQL</sequence>
<organism evidence="1 2">
    <name type="scientific">Eumeta variegata</name>
    <name type="common">Bagworm moth</name>
    <name type="synonym">Eumeta japonica</name>
    <dbReference type="NCBI Taxonomy" id="151549"/>
    <lineage>
        <taxon>Eukaryota</taxon>
        <taxon>Metazoa</taxon>
        <taxon>Ecdysozoa</taxon>
        <taxon>Arthropoda</taxon>
        <taxon>Hexapoda</taxon>
        <taxon>Insecta</taxon>
        <taxon>Pterygota</taxon>
        <taxon>Neoptera</taxon>
        <taxon>Endopterygota</taxon>
        <taxon>Lepidoptera</taxon>
        <taxon>Glossata</taxon>
        <taxon>Ditrysia</taxon>
        <taxon>Tineoidea</taxon>
        <taxon>Psychidae</taxon>
        <taxon>Oiketicinae</taxon>
        <taxon>Eumeta</taxon>
    </lineage>
</organism>
<reference evidence="1 2" key="1">
    <citation type="journal article" date="2019" name="Commun. Biol.">
        <title>The bagworm genome reveals a unique fibroin gene that provides high tensile strength.</title>
        <authorList>
            <person name="Kono N."/>
            <person name="Nakamura H."/>
            <person name="Ohtoshi R."/>
            <person name="Tomita M."/>
            <person name="Numata K."/>
            <person name="Arakawa K."/>
        </authorList>
    </citation>
    <scope>NUCLEOTIDE SEQUENCE [LARGE SCALE GENOMIC DNA]</scope>
</reference>
<protein>
    <submittedName>
        <fullName evidence="1">Uncharacterized protein</fullName>
    </submittedName>
</protein>
<dbReference type="EMBL" id="BGZK01000160">
    <property type="protein sequence ID" value="GBP24289.1"/>
    <property type="molecule type" value="Genomic_DNA"/>
</dbReference>
<comment type="caution">
    <text evidence="1">The sequence shown here is derived from an EMBL/GenBank/DDBJ whole genome shotgun (WGS) entry which is preliminary data.</text>
</comment>
<accession>A0A4C1UD60</accession>
<dbReference type="AlphaFoldDB" id="A0A4C1UD60"/>
<name>A0A4C1UD60_EUMVA</name>